<dbReference type="PANTHER" id="PTHR47510:SF3">
    <property type="entry name" value="ENDO_EXONUCLEASE_PHOSPHATASE DOMAIN-CONTAINING PROTEIN"/>
    <property type="match status" value="1"/>
</dbReference>
<dbReference type="InterPro" id="IPR019734">
    <property type="entry name" value="TPR_rpt"/>
</dbReference>
<name>A0A3M6U4J9_POCDA</name>
<dbReference type="InterPro" id="IPR011990">
    <property type="entry name" value="TPR-like_helical_dom_sf"/>
</dbReference>
<dbReference type="EMBL" id="RCHS01002271">
    <property type="protein sequence ID" value="RMX48517.1"/>
    <property type="molecule type" value="Genomic_DNA"/>
</dbReference>
<dbReference type="InterPro" id="IPR000488">
    <property type="entry name" value="Death_dom"/>
</dbReference>
<sequence>MADRKPQNRVASVDSLKGSFNTDSVKIHPTDRPWMTSHIKQLILERQRAFHSDRNGRWRERCARVRNEIAAMKKTFFSEKLSGKSSGVSAISYEVDNKALSGLELANRLKTFLFHLQKLLRLSPFKACGPDAIPNRILKLFACELSEPVTTIFNWSLSSGDFPSAWRDACISPIPKASPVTCDNDLRPVALTACLSKTGQPKDKELLSLAREIESIWRPLGVFLGLTNATLDEIHEDNPKVLDKSYTMLRKWKESRGSGASYQNLAEGLDNEVFKRHDLVERYCNDKVAEIAQDGIARLAVGLKDDTNLQEAEASITRRVFPSVGILPGKPFHVTHRRGRELQKVYDFFVELRQNVSSSTVIGLYIKGPPGCGKTQLARQVGEEFMQNNAPGGCFENMPRVVATLQANSPESMLQSFKELHEKLEIPNEREYQGGVREQIKSYVEDFKNYLRRTKSVWLLIVDNLTVSDQMREFWPSPEQESSWGEGTVLVTTQDSELAPRSHAHARVISLDSGMEEEDAMELLRVISEMDVDEDAKKVASVLGYFPLSLACAAVYVRQMSLDRPVSKFSWKNYLSNLQEYFAYLDHSDFTHHNPCYPQSMIRAAEFAAIRMAENSEVLRAAFVFLSYCSLRPIPLDTVADYVLREAKASGNVNIRVPDDVKLKIARCSLLIYPKTGERGIEVVTLHQVMRLAFSQIRRKQGKSGKNVDKCEATSEKKKELSGVLQALNEAYKSKKGGLKEHDLAIRILLCPHLKEFVEEVKVVQWLEEDLLVKALVYLADGLVHVAGVTDNYRVALLERAYKINKQLGCTDITACRLLHDLGYTYREAGFLDKAIPILEDAKKLCETETDPIWMEEKSKVLNVLAFTFREGSQLDLAKKYMKQCVEVTREAYGNSHVELVERMCNLGIILHDRWENDEAIQVLEEARKIIENCDSTEMFLRGQVLNYTAKVHLRWYLGLRHTHPHERSTNMHLRESATLHAQALKIYLDLHGDNHKFPNGVRMTYGTAKLHLGDIDEAYEMCQKAVEVYRSSGHIAWPRAGTFLADVLFTRGEYRRAKDFLEELVQVHKDKNLVVSPGAYHPRALLGEAFVHVGDMDAGEKILDECLQEWKKKGIHPEHYWVARVQAFLTDLRSRESMKCSGQIFNELPDQLN</sequence>
<comment type="caution">
    <text evidence="2">The sequence shown here is derived from an EMBL/GenBank/DDBJ whole genome shotgun (WGS) entry which is preliminary data.</text>
</comment>
<dbReference type="SUPFAM" id="SSF48452">
    <property type="entry name" value="TPR-like"/>
    <property type="match status" value="1"/>
</dbReference>
<dbReference type="AlphaFoldDB" id="A0A3M6U4J9"/>
<dbReference type="InterPro" id="IPR027417">
    <property type="entry name" value="P-loop_NTPase"/>
</dbReference>
<dbReference type="Gene3D" id="1.10.533.10">
    <property type="entry name" value="Death Domain, Fas"/>
    <property type="match status" value="1"/>
</dbReference>
<dbReference type="PANTHER" id="PTHR47510">
    <property type="entry name" value="REVERSE TRANSCRIPTASE DOMAIN-CONTAINING PROTEIN"/>
    <property type="match status" value="1"/>
</dbReference>
<accession>A0A3M6U4J9</accession>
<evidence type="ECO:0000313" key="3">
    <source>
        <dbReference type="Proteomes" id="UP000275408"/>
    </source>
</evidence>
<dbReference type="PROSITE" id="PS50017">
    <property type="entry name" value="DEATH_DOMAIN"/>
    <property type="match status" value="1"/>
</dbReference>
<dbReference type="STRING" id="46731.A0A3M6U4J9"/>
<dbReference type="Proteomes" id="UP000275408">
    <property type="component" value="Unassembled WGS sequence"/>
</dbReference>
<dbReference type="Gene3D" id="1.25.40.10">
    <property type="entry name" value="Tetratricopeptide repeat domain"/>
    <property type="match status" value="2"/>
</dbReference>
<organism evidence="2 3">
    <name type="scientific">Pocillopora damicornis</name>
    <name type="common">Cauliflower coral</name>
    <name type="synonym">Millepora damicornis</name>
    <dbReference type="NCBI Taxonomy" id="46731"/>
    <lineage>
        <taxon>Eukaryota</taxon>
        <taxon>Metazoa</taxon>
        <taxon>Cnidaria</taxon>
        <taxon>Anthozoa</taxon>
        <taxon>Hexacorallia</taxon>
        <taxon>Scleractinia</taxon>
        <taxon>Astrocoeniina</taxon>
        <taxon>Pocilloporidae</taxon>
        <taxon>Pocillopora</taxon>
    </lineage>
</organism>
<dbReference type="InterPro" id="IPR002182">
    <property type="entry name" value="NB-ARC"/>
</dbReference>
<feature type="domain" description="Death" evidence="1">
    <location>
        <begin position="217"/>
        <end position="269"/>
    </location>
</feature>
<dbReference type="SMART" id="SM00028">
    <property type="entry name" value="TPR"/>
    <property type="match status" value="5"/>
</dbReference>
<proteinExistence type="predicted"/>
<dbReference type="Gene3D" id="3.40.50.300">
    <property type="entry name" value="P-loop containing nucleotide triphosphate hydrolases"/>
    <property type="match status" value="1"/>
</dbReference>
<protein>
    <recommendedName>
        <fullName evidence="1">Death domain-containing protein</fullName>
    </recommendedName>
</protein>
<dbReference type="GO" id="GO:0043531">
    <property type="term" value="F:ADP binding"/>
    <property type="evidence" value="ECO:0007669"/>
    <property type="project" value="InterPro"/>
</dbReference>
<gene>
    <name evidence="2" type="ORF">pdam_00008512</name>
</gene>
<reference evidence="2 3" key="1">
    <citation type="journal article" date="2018" name="Sci. Rep.">
        <title>Comparative analysis of the Pocillopora damicornis genome highlights role of immune system in coral evolution.</title>
        <authorList>
            <person name="Cunning R."/>
            <person name="Bay R.A."/>
            <person name="Gillette P."/>
            <person name="Baker A.C."/>
            <person name="Traylor-Knowles N."/>
        </authorList>
    </citation>
    <scope>NUCLEOTIDE SEQUENCE [LARGE SCALE GENOMIC DNA]</scope>
    <source>
        <strain evidence="2">RSMAS</strain>
        <tissue evidence="2">Whole animal</tissue>
    </source>
</reference>
<dbReference type="GO" id="GO:0007165">
    <property type="term" value="P:signal transduction"/>
    <property type="evidence" value="ECO:0007669"/>
    <property type="project" value="InterPro"/>
</dbReference>
<dbReference type="Pfam" id="PF00931">
    <property type="entry name" value="NB-ARC"/>
    <property type="match status" value="1"/>
</dbReference>
<keyword evidence="3" id="KW-1185">Reference proteome</keyword>
<dbReference type="SUPFAM" id="SSF47986">
    <property type="entry name" value="DEATH domain"/>
    <property type="match status" value="1"/>
</dbReference>
<dbReference type="Pfam" id="PF13424">
    <property type="entry name" value="TPR_12"/>
    <property type="match status" value="1"/>
</dbReference>
<dbReference type="InterPro" id="IPR011029">
    <property type="entry name" value="DEATH-like_dom_sf"/>
</dbReference>
<evidence type="ECO:0000313" key="2">
    <source>
        <dbReference type="EMBL" id="RMX48517.1"/>
    </source>
</evidence>
<dbReference type="SUPFAM" id="SSF52540">
    <property type="entry name" value="P-loop containing nucleoside triphosphate hydrolases"/>
    <property type="match status" value="1"/>
</dbReference>
<dbReference type="Pfam" id="PF00531">
    <property type="entry name" value="Death"/>
    <property type="match status" value="1"/>
</dbReference>
<dbReference type="OrthoDB" id="5974372at2759"/>
<dbReference type="CDD" id="cd01670">
    <property type="entry name" value="Death"/>
    <property type="match status" value="1"/>
</dbReference>
<evidence type="ECO:0000259" key="1">
    <source>
        <dbReference type="PROSITE" id="PS50017"/>
    </source>
</evidence>